<dbReference type="GO" id="GO:0043022">
    <property type="term" value="F:ribosome binding"/>
    <property type="evidence" value="ECO:0007669"/>
    <property type="project" value="InterPro"/>
</dbReference>
<gene>
    <name evidence="15" type="ORF">LOD99_4417</name>
</gene>
<evidence type="ECO:0000256" key="8">
    <source>
        <dbReference type="ARBA" id="ARBA00023128"/>
    </source>
</evidence>
<dbReference type="GO" id="GO:0015297">
    <property type="term" value="F:antiporter activity"/>
    <property type="evidence" value="ECO:0007669"/>
    <property type="project" value="UniProtKB-KW"/>
</dbReference>
<evidence type="ECO:0000259" key="14">
    <source>
        <dbReference type="PROSITE" id="PS51758"/>
    </source>
</evidence>
<dbReference type="Pfam" id="PF07766">
    <property type="entry name" value="LETM1_RBD"/>
    <property type="match status" value="1"/>
</dbReference>
<keyword evidence="9 12" id="KW-0472">Membrane</keyword>
<sequence>MSRLLFYGCREGYADVANTLQGLKHGIRSFSNTHLLPPSNYALRNNHNNLIQTTAKWARNIQTETQTSGSSIPPFQPPNGKVTTALSQAPPLPTQENILEQSAKVKDLRDEISDIANAEKNADKKMEKKVSAKPSIWVRIKNETLHYYHGFKLFFYEVKISTKFLGKILRGHSLTRREKRQLERTVADIFRLVPFSIFIILPFMEFLLPVAIKIFPGLLPSTFQTVQTKNEKIRAELKVKLEMSKFLRNTMGEMSVLNEKKEGPTIHEFVEFFEAIRERGENAHVDDVIRFSQLFRDEFTLDNMAHAQLKALCKLLMLNSVGTSALLRLQLNMCLRHLKADDNLIRKEGIDNMTSSELQSACQARGMRAVGMNGRKLKEQLSLWLNLHLDKQVPPSLLLLTQALTLKSHAPNPEGLGKTLSALPEEVIDHLEAEVAKTPKTKLETLRNEQAKIEEENVEHTIQVEEILEKQVLVKQEEKEKIPDVVVKPPVDTQLTKEDVKTLSEAVDKLTNIRESIADIKTEMEISKEKKPEQIGVVEVEPEVTKSKAEKILAKKVSTILAGLEEIISNIEETTLTTEHISTSDLTDTLLALKNSISPEKLEQIVKAIDTDSDGFIRQENLHKIINMIASEDTEISTAHVKQITELIDRELLTVKLKQQ</sequence>
<dbReference type="GO" id="GO:0030003">
    <property type="term" value="P:intracellular monoatomic cation homeostasis"/>
    <property type="evidence" value="ECO:0007669"/>
    <property type="project" value="TreeGrafter"/>
</dbReference>
<evidence type="ECO:0000256" key="1">
    <source>
        <dbReference type="ARBA" id="ARBA00004434"/>
    </source>
</evidence>
<evidence type="ECO:0000256" key="2">
    <source>
        <dbReference type="ARBA" id="ARBA00009584"/>
    </source>
</evidence>
<evidence type="ECO:0000256" key="5">
    <source>
        <dbReference type="ARBA" id="ARBA00022692"/>
    </source>
</evidence>
<evidence type="ECO:0000256" key="6">
    <source>
        <dbReference type="ARBA" id="ARBA00022792"/>
    </source>
</evidence>
<dbReference type="PANTHER" id="PTHR14009:SF1">
    <property type="entry name" value="MITOCHONDRIAL PROTON_CALCIUM EXCHANGER PROTEIN"/>
    <property type="match status" value="1"/>
</dbReference>
<evidence type="ECO:0000256" key="3">
    <source>
        <dbReference type="ARBA" id="ARBA00020557"/>
    </source>
</evidence>
<dbReference type="AlphaFoldDB" id="A0AAV7JV17"/>
<dbReference type="GO" id="GO:0005743">
    <property type="term" value="C:mitochondrial inner membrane"/>
    <property type="evidence" value="ECO:0007669"/>
    <property type="project" value="UniProtKB-SubCell"/>
</dbReference>
<evidence type="ECO:0000256" key="4">
    <source>
        <dbReference type="ARBA" id="ARBA00022449"/>
    </source>
</evidence>
<dbReference type="Gene3D" id="1.10.238.10">
    <property type="entry name" value="EF-hand"/>
    <property type="match status" value="1"/>
</dbReference>
<keyword evidence="16" id="KW-1185">Reference proteome</keyword>
<organism evidence="15 16">
    <name type="scientific">Oopsacas minuta</name>
    <dbReference type="NCBI Taxonomy" id="111878"/>
    <lineage>
        <taxon>Eukaryota</taxon>
        <taxon>Metazoa</taxon>
        <taxon>Porifera</taxon>
        <taxon>Hexactinellida</taxon>
        <taxon>Hexasterophora</taxon>
        <taxon>Lyssacinosida</taxon>
        <taxon>Leucopsacidae</taxon>
        <taxon>Oopsacas</taxon>
    </lineage>
</organism>
<dbReference type="PROSITE" id="PS51758">
    <property type="entry name" value="LETM1_RBD"/>
    <property type="match status" value="1"/>
</dbReference>
<dbReference type="InterPro" id="IPR011992">
    <property type="entry name" value="EF-hand-dom_pair"/>
</dbReference>
<accession>A0AAV7JV17</accession>
<dbReference type="InterPro" id="IPR002048">
    <property type="entry name" value="EF_hand_dom"/>
</dbReference>
<keyword evidence="5 12" id="KW-0812">Transmembrane</keyword>
<keyword evidence="8 11" id="KW-0496">Mitochondrion</keyword>
<keyword evidence="7 12" id="KW-1133">Transmembrane helix</keyword>
<reference evidence="15 16" key="1">
    <citation type="journal article" date="2023" name="BMC Biol.">
        <title>The compact genome of the sponge Oopsacas minuta (Hexactinellida) is lacking key metazoan core genes.</title>
        <authorList>
            <person name="Santini S."/>
            <person name="Schenkelaars Q."/>
            <person name="Jourda C."/>
            <person name="Duchesne M."/>
            <person name="Belahbib H."/>
            <person name="Rocher C."/>
            <person name="Selva M."/>
            <person name="Riesgo A."/>
            <person name="Vervoort M."/>
            <person name="Leys S.P."/>
            <person name="Kodjabachian L."/>
            <person name="Le Bivic A."/>
            <person name="Borchiellini C."/>
            <person name="Claverie J.M."/>
            <person name="Renard E."/>
        </authorList>
    </citation>
    <scope>NUCLEOTIDE SEQUENCE [LARGE SCALE GENOMIC DNA]</scope>
    <source>
        <strain evidence="15">SPO-2</strain>
    </source>
</reference>
<feature type="domain" description="Letm1 RBD" evidence="14">
    <location>
        <begin position="235"/>
        <end position="440"/>
    </location>
</feature>
<evidence type="ECO:0000259" key="13">
    <source>
        <dbReference type="PROSITE" id="PS50222"/>
    </source>
</evidence>
<feature type="transmembrane region" description="Helical" evidence="12">
    <location>
        <begin position="189"/>
        <end position="212"/>
    </location>
</feature>
<comment type="similarity">
    <text evidence="2">Belongs to the LETM1 family.</text>
</comment>
<dbReference type="PANTHER" id="PTHR14009">
    <property type="entry name" value="LEUCINE ZIPPER-EF-HAND CONTAINING TRANSMEMBRANE PROTEIN"/>
    <property type="match status" value="1"/>
</dbReference>
<dbReference type="InterPro" id="IPR044202">
    <property type="entry name" value="LETM1/MDM38-like"/>
</dbReference>
<protein>
    <recommendedName>
        <fullName evidence="3">Mitochondrial proton/calcium exchanger protein</fullName>
    </recommendedName>
    <alternativeName>
        <fullName evidence="10">Leucine zipper-EF-hand-containing transmembrane protein 1</fullName>
    </alternativeName>
</protein>
<dbReference type="PROSITE" id="PS50222">
    <property type="entry name" value="EF_HAND_2"/>
    <property type="match status" value="1"/>
</dbReference>
<evidence type="ECO:0000256" key="9">
    <source>
        <dbReference type="ARBA" id="ARBA00023136"/>
    </source>
</evidence>
<feature type="domain" description="EF-hand" evidence="13">
    <location>
        <begin position="597"/>
        <end position="632"/>
    </location>
</feature>
<dbReference type="Proteomes" id="UP001165289">
    <property type="component" value="Unassembled WGS sequence"/>
</dbReference>
<dbReference type="GO" id="GO:0005509">
    <property type="term" value="F:calcium ion binding"/>
    <property type="evidence" value="ECO:0007669"/>
    <property type="project" value="InterPro"/>
</dbReference>
<dbReference type="EMBL" id="JAKMXF010000298">
    <property type="protein sequence ID" value="KAI6652632.1"/>
    <property type="molecule type" value="Genomic_DNA"/>
</dbReference>
<keyword evidence="4" id="KW-0050">Antiport</keyword>
<dbReference type="InterPro" id="IPR033122">
    <property type="entry name" value="LETM1-like_RBD"/>
</dbReference>
<name>A0AAV7JV17_9METZ</name>
<evidence type="ECO:0000256" key="10">
    <source>
        <dbReference type="ARBA" id="ARBA00031360"/>
    </source>
</evidence>
<evidence type="ECO:0000313" key="16">
    <source>
        <dbReference type="Proteomes" id="UP001165289"/>
    </source>
</evidence>
<evidence type="ECO:0000256" key="7">
    <source>
        <dbReference type="ARBA" id="ARBA00022989"/>
    </source>
</evidence>
<evidence type="ECO:0000256" key="12">
    <source>
        <dbReference type="SAM" id="Phobius"/>
    </source>
</evidence>
<evidence type="ECO:0000313" key="15">
    <source>
        <dbReference type="EMBL" id="KAI6652632.1"/>
    </source>
</evidence>
<comment type="subcellular location">
    <subcellularLocation>
        <location evidence="1">Mitochondrion inner membrane</location>
        <topology evidence="1">Single-pass membrane protein</topology>
    </subcellularLocation>
</comment>
<evidence type="ECO:0000256" key="11">
    <source>
        <dbReference type="PROSITE-ProRule" id="PRU01094"/>
    </source>
</evidence>
<comment type="caution">
    <text evidence="15">The sequence shown here is derived from an EMBL/GenBank/DDBJ whole genome shotgun (WGS) entry which is preliminary data.</text>
</comment>
<dbReference type="SUPFAM" id="SSF47473">
    <property type="entry name" value="EF-hand"/>
    <property type="match status" value="1"/>
</dbReference>
<proteinExistence type="inferred from homology"/>
<keyword evidence="6" id="KW-0999">Mitochondrion inner membrane</keyword>
<keyword evidence="4" id="KW-0813">Transport</keyword>